<evidence type="ECO:0000256" key="1">
    <source>
        <dbReference type="SAM" id="SignalP"/>
    </source>
</evidence>
<protein>
    <submittedName>
        <fullName evidence="3">VOC family protein</fullName>
    </submittedName>
</protein>
<proteinExistence type="predicted"/>
<dbReference type="InterPro" id="IPR029068">
    <property type="entry name" value="Glyas_Bleomycin-R_OHBP_Dase"/>
</dbReference>
<dbReference type="SUPFAM" id="SSF54593">
    <property type="entry name" value="Glyoxalase/Bleomycin resistance protein/Dihydroxybiphenyl dioxygenase"/>
    <property type="match status" value="1"/>
</dbReference>
<name>A0ABW2INA7_9PROT</name>
<feature type="chain" id="PRO_5046086292" evidence="1">
    <location>
        <begin position="21"/>
        <end position="203"/>
    </location>
</feature>
<dbReference type="Pfam" id="PF00903">
    <property type="entry name" value="Glyoxalase"/>
    <property type="match status" value="1"/>
</dbReference>
<dbReference type="RefSeq" id="WP_382167630.1">
    <property type="nucleotide sequence ID" value="NZ_JBHTBR010000005.1"/>
</dbReference>
<sequence length="203" mass="22396">MKKIILALASLGLLANCATTQTTQTTKTANVEAPSEASQEFPTDLRRTTLIVDDIDESLKLYRDVLGFEVNYDTVVTMSGVALPAGNPGSEARLVLMNSNDSWVGWIGMLQWLEPNALPRKPKTGKMGIGDMVMVFNTTEVDKQCDAAAKLPEITITTPKSESRYPSRNGGPPIVVHTCYMFDRDGYFLEINQLQDRESYNAD</sequence>
<accession>A0ABW2INA7</accession>
<evidence type="ECO:0000313" key="3">
    <source>
        <dbReference type="EMBL" id="MFC7292305.1"/>
    </source>
</evidence>
<organism evidence="3 4">
    <name type="scientific">Hirschia litorea</name>
    <dbReference type="NCBI Taxonomy" id="1199156"/>
    <lineage>
        <taxon>Bacteria</taxon>
        <taxon>Pseudomonadati</taxon>
        <taxon>Pseudomonadota</taxon>
        <taxon>Alphaproteobacteria</taxon>
        <taxon>Hyphomonadales</taxon>
        <taxon>Hyphomonadaceae</taxon>
        <taxon>Hirschia</taxon>
    </lineage>
</organism>
<gene>
    <name evidence="3" type="ORF">ACFQS8_11800</name>
</gene>
<dbReference type="InterPro" id="IPR004360">
    <property type="entry name" value="Glyas_Fos-R_dOase_dom"/>
</dbReference>
<dbReference type="InterPro" id="IPR037523">
    <property type="entry name" value="VOC_core"/>
</dbReference>
<dbReference type="EMBL" id="JBHTBR010000005">
    <property type="protein sequence ID" value="MFC7292305.1"/>
    <property type="molecule type" value="Genomic_DNA"/>
</dbReference>
<feature type="domain" description="VOC" evidence="2">
    <location>
        <begin position="44"/>
        <end position="194"/>
    </location>
</feature>
<keyword evidence="1" id="KW-0732">Signal</keyword>
<dbReference type="Gene3D" id="3.10.180.10">
    <property type="entry name" value="2,3-Dihydroxybiphenyl 1,2-Dioxygenase, domain 1"/>
    <property type="match status" value="1"/>
</dbReference>
<comment type="caution">
    <text evidence="3">The sequence shown here is derived from an EMBL/GenBank/DDBJ whole genome shotgun (WGS) entry which is preliminary data.</text>
</comment>
<feature type="signal peptide" evidence="1">
    <location>
        <begin position="1"/>
        <end position="20"/>
    </location>
</feature>
<reference evidence="4" key="1">
    <citation type="journal article" date="2019" name="Int. J. Syst. Evol. Microbiol.">
        <title>The Global Catalogue of Microorganisms (GCM) 10K type strain sequencing project: providing services to taxonomists for standard genome sequencing and annotation.</title>
        <authorList>
            <consortium name="The Broad Institute Genomics Platform"/>
            <consortium name="The Broad Institute Genome Sequencing Center for Infectious Disease"/>
            <person name="Wu L."/>
            <person name="Ma J."/>
        </authorList>
    </citation>
    <scope>NUCLEOTIDE SEQUENCE [LARGE SCALE GENOMIC DNA]</scope>
    <source>
        <strain evidence="4">CCUG 51308</strain>
    </source>
</reference>
<evidence type="ECO:0000259" key="2">
    <source>
        <dbReference type="PROSITE" id="PS51819"/>
    </source>
</evidence>
<evidence type="ECO:0000313" key="4">
    <source>
        <dbReference type="Proteomes" id="UP001596492"/>
    </source>
</evidence>
<keyword evidence="4" id="KW-1185">Reference proteome</keyword>
<dbReference type="PROSITE" id="PS51819">
    <property type="entry name" value="VOC"/>
    <property type="match status" value="1"/>
</dbReference>
<dbReference type="Proteomes" id="UP001596492">
    <property type="component" value="Unassembled WGS sequence"/>
</dbReference>